<proteinExistence type="predicted"/>
<evidence type="ECO:0000256" key="1">
    <source>
        <dbReference type="SAM" id="SignalP"/>
    </source>
</evidence>
<dbReference type="InterPro" id="IPR036249">
    <property type="entry name" value="Thioredoxin-like_sf"/>
</dbReference>
<feature type="chain" id="PRO_5047430894" description="Regulatory protein SoxS" evidence="1">
    <location>
        <begin position="23"/>
        <end position="130"/>
    </location>
</feature>
<organism evidence="2 3">
    <name type="scientific">Jannaschia ovalis</name>
    <dbReference type="NCBI Taxonomy" id="3038773"/>
    <lineage>
        <taxon>Bacteria</taxon>
        <taxon>Pseudomonadati</taxon>
        <taxon>Pseudomonadota</taxon>
        <taxon>Alphaproteobacteria</taxon>
        <taxon>Rhodobacterales</taxon>
        <taxon>Roseobacteraceae</taxon>
        <taxon>Jannaschia</taxon>
    </lineage>
</organism>
<dbReference type="Proteomes" id="UP001243420">
    <property type="component" value="Chromosome"/>
</dbReference>
<dbReference type="SUPFAM" id="SSF52833">
    <property type="entry name" value="Thioredoxin-like"/>
    <property type="match status" value="1"/>
</dbReference>
<dbReference type="Gene3D" id="3.40.30.10">
    <property type="entry name" value="Glutaredoxin"/>
    <property type="match status" value="1"/>
</dbReference>
<accession>A0ABY8LEP3</accession>
<evidence type="ECO:0000313" key="2">
    <source>
        <dbReference type="EMBL" id="WGH79636.1"/>
    </source>
</evidence>
<keyword evidence="1" id="KW-0732">Signal</keyword>
<reference evidence="2 3" key="1">
    <citation type="submission" date="2023-04" db="EMBL/GenBank/DDBJ databases">
        <title>Jannaschia ovalis sp. nov., a marine bacterium isolated from sea tidal flat.</title>
        <authorList>
            <person name="Kwon D.Y."/>
            <person name="Kim J.-J."/>
        </authorList>
    </citation>
    <scope>NUCLEOTIDE SEQUENCE [LARGE SCALE GENOMIC DNA]</scope>
    <source>
        <strain evidence="2 3">GRR-S6-38</strain>
    </source>
</reference>
<dbReference type="RefSeq" id="WP_279966560.1">
    <property type="nucleotide sequence ID" value="NZ_CP122537.1"/>
</dbReference>
<evidence type="ECO:0000313" key="3">
    <source>
        <dbReference type="Proteomes" id="UP001243420"/>
    </source>
</evidence>
<evidence type="ECO:0008006" key="4">
    <source>
        <dbReference type="Google" id="ProtNLM"/>
    </source>
</evidence>
<keyword evidence="3" id="KW-1185">Reference proteome</keyword>
<protein>
    <recommendedName>
        <fullName evidence="4">Regulatory protein SoxS</fullName>
    </recommendedName>
</protein>
<dbReference type="EMBL" id="CP122537">
    <property type="protein sequence ID" value="WGH79636.1"/>
    <property type="molecule type" value="Genomic_DNA"/>
</dbReference>
<name>A0ABY8LEP3_9RHOB</name>
<sequence>MQPLIRAACLACFGLLPLPSLAQVELIMGEEEGCIWCARWNAEVAPEYPKTAEGRAAPLRRVDIHAPLPEGLALDGRLTFTPTFVLVENGRELARLEGYPGEDFFWPLLGRMLDEAVETTPQLDGWRDER</sequence>
<feature type="signal peptide" evidence="1">
    <location>
        <begin position="1"/>
        <end position="22"/>
    </location>
</feature>
<gene>
    <name evidence="2" type="ORF">P8627_05070</name>
</gene>